<dbReference type="GO" id="GO:0070733">
    <property type="term" value="F:AMPylase activity"/>
    <property type="evidence" value="ECO:0007669"/>
    <property type="project" value="UniProtKB-EC"/>
</dbReference>
<evidence type="ECO:0000313" key="10">
    <source>
        <dbReference type="Proteomes" id="UP000050554"/>
    </source>
</evidence>
<dbReference type="Pfam" id="PF02661">
    <property type="entry name" value="Fic"/>
    <property type="match status" value="1"/>
</dbReference>
<evidence type="ECO:0000256" key="2">
    <source>
        <dbReference type="ARBA" id="ARBA00022695"/>
    </source>
</evidence>
<evidence type="ECO:0000256" key="6">
    <source>
        <dbReference type="ARBA" id="ARBA00047939"/>
    </source>
</evidence>
<feature type="domain" description="Fido" evidence="8">
    <location>
        <begin position="54"/>
        <end position="191"/>
    </location>
</feature>
<name>A0A0Q0E5D7_PSESI</name>
<dbReference type="InterPro" id="IPR036597">
    <property type="entry name" value="Fido-like_dom_sf"/>
</dbReference>
<evidence type="ECO:0000256" key="7">
    <source>
        <dbReference type="ARBA" id="ARBA00048696"/>
    </source>
</evidence>
<comment type="caution">
    <text evidence="9">The sequence shown here is derived from an EMBL/GenBank/DDBJ whole genome shotgun (WGS) entry which is preliminary data.</text>
</comment>
<organism evidence="9 10">
    <name type="scientific">Pseudomonas syringae pv. ribicola</name>
    <dbReference type="NCBI Taxonomy" id="55398"/>
    <lineage>
        <taxon>Bacteria</taxon>
        <taxon>Pseudomonadati</taxon>
        <taxon>Pseudomonadota</taxon>
        <taxon>Gammaproteobacteria</taxon>
        <taxon>Pseudomonadales</taxon>
        <taxon>Pseudomonadaceae</taxon>
        <taxon>Pseudomonas</taxon>
    </lineage>
</organism>
<gene>
    <name evidence="9" type="ORF">ALO47_03153</name>
</gene>
<dbReference type="GO" id="GO:0005524">
    <property type="term" value="F:ATP binding"/>
    <property type="evidence" value="ECO:0007669"/>
    <property type="project" value="UniProtKB-KW"/>
</dbReference>
<dbReference type="AlphaFoldDB" id="A0A0Q0E5D7"/>
<protein>
    <recommendedName>
        <fullName evidence="5">protein adenylyltransferase</fullName>
        <ecNumber evidence="5">2.7.7.108</ecNumber>
    </recommendedName>
</protein>
<evidence type="ECO:0000256" key="3">
    <source>
        <dbReference type="ARBA" id="ARBA00022741"/>
    </source>
</evidence>
<dbReference type="GO" id="GO:0051302">
    <property type="term" value="P:regulation of cell division"/>
    <property type="evidence" value="ECO:0007669"/>
    <property type="project" value="TreeGrafter"/>
</dbReference>
<dbReference type="Gene3D" id="1.10.3290.10">
    <property type="entry name" value="Fido-like domain"/>
    <property type="match status" value="1"/>
</dbReference>
<comment type="catalytic activity">
    <reaction evidence="7">
        <text>L-tyrosyl-[protein] + ATP = O-(5'-adenylyl)-L-tyrosyl-[protein] + diphosphate</text>
        <dbReference type="Rhea" id="RHEA:54288"/>
        <dbReference type="Rhea" id="RHEA-COMP:10136"/>
        <dbReference type="Rhea" id="RHEA-COMP:13846"/>
        <dbReference type="ChEBI" id="CHEBI:30616"/>
        <dbReference type="ChEBI" id="CHEBI:33019"/>
        <dbReference type="ChEBI" id="CHEBI:46858"/>
        <dbReference type="ChEBI" id="CHEBI:83624"/>
        <dbReference type="EC" id="2.7.7.108"/>
    </reaction>
</comment>
<reference evidence="9 10" key="1">
    <citation type="submission" date="2015-09" db="EMBL/GenBank/DDBJ databases">
        <title>Genome announcement of multiple Pseudomonas syringae strains.</title>
        <authorList>
            <person name="Thakur S."/>
            <person name="Wang P.W."/>
            <person name="Gong Y."/>
            <person name="Weir B.S."/>
            <person name="Guttman D.S."/>
        </authorList>
    </citation>
    <scope>NUCLEOTIDE SEQUENCE [LARGE SCALE GENOMIC DNA]</scope>
    <source>
        <strain evidence="9 10">ICMP3882</strain>
    </source>
</reference>
<accession>A0A0Q0E5D7</accession>
<evidence type="ECO:0000256" key="4">
    <source>
        <dbReference type="ARBA" id="ARBA00022840"/>
    </source>
</evidence>
<evidence type="ECO:0000313" key="9">
    <source>
        <dbReference type="EMBL" id="KPY46978.1"/>
    </source>
</evidence>
<dbReference type="PANTHER" id="PTHR39560:SF1">
    <property type="entry name" value="PROTEIN ADENYLYLTRANSFERASE FIC-RELATED"/>
    <property type="match status" value="1"/>
</dbReference>
<dbReference type="PROSITE" id="PS51459">
    <property type="entry name" value="FIDO"/>
    <property type="match status" value="1"/>
</dbReference>
<comment type="catalytic activity">
    <reaction evidence="6">
        <text>L-threonyl-[protein] + ATP = 3-O-(5'-adenylyl)-L-threonyl-[protein] + diphosphate</text>
        <dbReference type="Rhea" id="RHEA:54292"/>
        <dbReference type="Rhea" id="RHEA-COMP:11060"/>
        <dbReference type="Rhea" id="RHEA-COMP:13847"/>
        <dbReference type="ChEBI" id="CHEBI:30013"/>
        <dbReference type="ChEBI" id="CHEBI:30616"/>
        <dbReference type="ChEBI" id="CHEBI:33019"/>
        <dbReference type="ChEBI" id="CHEBI:138113"/>
        <dbReference type="EC" id="2.7.7.108"/>
    </reaction>
</comment>
<keyword evidence="1" id="KW-0808">Transferase</keyword>
<evidence type="ECO:0000256" key="1">
    <source>
        <dbReference type="ARBA" id="ARBA00022679"/>
    </source>
</evidence>
<evidence type="ECO:0000259" key="8">
    <source>
        <dbReference type="PROSITE" id="PS51459"/>
    </source>
</evidence>
<dbReference type="PANTHER" id="PTHR39560">
    <property type="entry name" value="PROTEIN ADENYLYLTRANSFERASE FIC-RELATED"/>
    <property type="match status" value="1"/>
</dbReference>
<keyword evidence="3" id="KW-0547">Nucleotide-binding</keyword>
<dbReference type="EMBL" id="LJRF01000115">
    <property type="protein sequence ID" value="KPY46978.1"/>
    <property type="molecule type" value="Genomic_DNA"/>
</dbReference>
<dbReference type="SUPFAM" id="SSF140931">
    <property type="entry name" value="Fic-like"/>
    <property type="match status" value="1"/>
</dbReference>
<dbReference type="Proteomes" id="UP000050554">
    <property type="component" value="Unassembled WGS sequence"/>
</dbReference>
<dbReference type="PATRIC" id="fig|55398.3.peg.3969"/>
<keyword evidence="4" id="KW-0067">ATP-binding</keyword>
<dbReference type="RefSeq" id="WP_004887323.1">
    <property type="nucleotide sequence ID" value="NZ_LJRF01000115.1"/>
</dbReference>
<sequence length="201" mass="22867">MLDKYGAGQDPYCHPGTTVLKNRLNLIQDDVLAEAERALSEVALNLIEFAAPPYNLLYLRNLHRLLFADLYDWAGELRMVDISKGDTRFCTMTRIEPEAKKLFASLAKANWFQDLGRQELVKASAEAFGDLNVIHPFREGNGRAQRVLFEHLIMNVGYDISWWAVEAEEWTQANIDAVDCEYDALINVFERCIGKPIPSES</sequence>
<evidence type="ECO:0000256" key="5">
    <source>
        <dbReference type="ARBA" id="ARBA00034531"/>
    </source>
</evidence>
<keyword evidence="2" id="KW-0548">Nucleotidyltransferase</keyword>
<dbReference type="EC" id="2.7.7.108" evidence="5"/>
<dbReference type="InterPro" id="IPR003812">
    <property type="entry name" value="Fido"/>
</dbReference>
<proteinExistence type="predicted"/>